<name>A0A7J6S5Y8_PEROL</name>
<organism evidence="2 3">
    <name type="scientific">Perkinsus olseni</name>
    <name type="common">Perkinsus atlanticus</name>
    <dbReference type="NCBI Taxonomy" id="32597"/>
    <lineage>
        <taxon>Eukaryota</taxon>
        <taxon>Sar</taxon>
        <taxon>Alveolata</taxon>
        <taxon>Perkinsozoa</taxon>
        <taxon>Perkinsea</taxon>
        <taxon>Perkinsida</taxon>
        <taxon>Perkinsidae</taxon>
        <taxon>Perkinsus</taxon>
    </lineage>
</organism>
<proteinExistence type="predicted"/>
<dbReference type="EMBL" id="JABANM010017323">
    <property type="protein sequence ID" value="KAF4727962.1"/>
    <property type="molecule type" value="Genomic_DNA"/>
</dbReference>
<accession>A0A7J6S5Y8</accession>
<dbReference type="Proteomes" id="UP000574390">
    <property type="component" value="Unassembled WGS sequence"/>
</dbReference>
<comment type="caution">
    <text evidence="2">The sequence shown here is derived from an EMBL/GenBank/DDBJ whole genome shotgun (WGS) entry which is preliminary data.</text>
</comment>
<evidence type="ECO:0000313" key="3">
    <source>
        <dbReference type="Proteomes" id="UP000574390"/>
    </source>
</evidence>
<protein>
    <submittedName>
        <fullName evidence="2">Uncharacterized protein</fullName>
    </submittedName>
</protein>
<reference evidence="2 3" key="1">
    <citation type="submission" date="2020-04" db="EMBL/GenBank/DDBJ databases">
        <title>Perkinsus olseni comparative genomics.</title>
        <authorList>
            <person name="Bogema D.R."/>
        </authorList>
    </citation>
    <scope>NUCLEOTIDE SEQUENCE [LARGE SCALE GENOMIC DNA]</scope>
    <source>
        <strain evidence="2">ATCC PRA-205</strain>
    </source>
</reference>
<evidence type="ECO:0000256" key="1">
    <source>
        <dbReference type="SAM" id="MobiDB-lite"/>
    </source>
</evidence>
<dbReference type="AlphaFoldDB" id="A0A7J6S5Y8"/>
<feature type="compositionally biased region" description="Basic and acidic residues" evidence="1">
    <location>
        <begin position="98"/>
        <end position="120"/>
    </location>
</feature>
<evidence type="ECO:0000313" key="2">
    <source>
        <dbReference type="EMBL" id="KAF4727962.1"/>
    </source>
</evidence>
<sequence length="120" mass="13187">MTLAHGHCDVASPRCSGAPRARVLGLPGSDDPSEWINPATLNKSVVDDEKERDLVSHIVSYVEDSGEAVSLENFIAAIDYKLKLSRKPSSHLFVSTSARDRNSEWAEGERGDHAEQWDTP</sequence>
<gene>
    <name evidence="2" type="ORF">FOZ62_007375</name>
</gene>
<feature type="region of interest" description="Disordered" evidence="1">
    <location>
        <begin position="96"/>
        <end position="120"/>
    </location>
</feature>